<feature type="non-terminal residue" evidence="1">
    <location>
        <position position="1"/>
    </location>
</feature>
<accession>Q25986</accession>
<dbReference type="VEuPathDB" id="PlasmoDB:PfDd2_090040700"/>
<name>Q25986_PLAFA</name>
<organism evidence="1">
    <name type="scientific">Plasmodium falciparum</name>
    <name type="common">malaria parasite P. falciparum</name>
    <dbReference type="NCBI Taxonomy" id="5833"/>
    <lineage>
        <taxon>Eukaryota</taxon>
        <taxon>Sar</taxon>
        <taxon>Alveolata</taxon>
        <taxon>Apicomplexa</taxon>
        <taxon>Aconoidasida</taxon>
        <taxon>Haemosporida</taxon>
        <taxon>Plasmodiidae</taxon>
        <taxon>Plasmodium</taxon>
        <taxon>Plasmodium (Laverania)</taxon>
    </lineage>
</organism>
<protein>
    <submittedName>
        <fullName evidence="1">ORF protein</fullName>
    </submittedName>
</protein>
<dbReference type="VEuPathDB" id="PlasmoDB:PfGN01_090040600"/>
<dbReference type="VEuPathDB" id="PlasmoDB:PF3D7_0935400"/>
<dbReference type="VEuPathDB" id="PlasmoDB:PfNF166_090039700"/>
<proteinExistence type="predicted"/>
<dbReference type="AlphaFoldDB" id="Q25986"/>
<dbReference type="VEuPathDB" id="PlasmoDB:PfTG01_090040000"/>
<sequence length="617" mass="74203">THQNIIYIYIYLYNFHIINMNYKKETCVKLKVKGNSRRRNSASRKMFESWYLYLDNHTKGLFYLNTNDSDTNDAGCEDLVHIYKMKKNELCRHVISLNSEEYAIKKEEEAKNNYINIEEDVYYNSDIEQYVDDRKGNSVDLLSSPYIYDRNINNSIGKCFCFEMKKSFNSLMYLDNHLSYFYGNKKEEMGNFLQEYNKKRFEDVCNRGLLNNFKSDIYEIGIYEENIVSFKLLDCPNRHLIKNTYYMNADLIFNEIHNLLNKMYPLKHIMNNHHLVKKYQKKVPEHLKMEKALKFGIVLDFDYVRENFENNLKKTMTLLDFLIILDKIWEIFRQNCVIMFLHVCIFKDNDTNKDINNHRKRYSYMYEDLKNTLDLLKQKGIPVVMRINPFQSFRLFNHNEFSNPFIQDVNDLYMNERVDHIILVTNDSDVISYSYHFDHTIIYCIKDKYKNVTNVPNINSDINVDTITHPETTNNISNHYKNHNTIMFKKPVILICSLNNLPLKNNKIHDDIILDDFCYMTYIIKTLYFRFQSRSIRNMLKSNLNNTTNFVINRITQMNNTNALKNKINVLLLDDIIYKIRPRKENKNVSIHHLLQKAYSPFYYPIHYYIKEKCTYK</sequence>
<reference evidence="1" key="1">
    <citation type="journal article" date="1996" name="Mol. Biochem. Parasitol.">
        <title>Disruption of a novel open reading frame of Plasmodium falciparum chromosome 9 by subtelomeric and internal deletions can lead to loss or maintenance of cytoadherence.</title>
        <authorList>
            <person name="Bourke P.F."/>
            <person name="Holt D.C."/>
            <person name="Sutherland C.J."/>
            <person name="Kemp D.J."/>
        </authorList>
    </citation>
    <scope>NUCLEOTIDE SEQUENCE</scope>
</reference>
<dbReference type="VEuPathDB" id="PlasmoDB:PfHB3_090040300"/>
<dbReference type="VEuPathDB" id="PlasmoDB:PfSN01_090040300"/>
<dbReference type="VEuPathDB" id="PlasmoDB:PfNF54_090040700"/>
<dbReference type="VEuPathDB" id="PlasmoDB:PfCD01_090040100"/>
<dbReference type="VEuPathDB" id="PlasmoDB:Pf7G8_090040500"/>
<dbReference type="VEuPathDB" id="PlasmoDB:Pf7G8-2_000283600"/>
<dbReference type="VEuPathDB" id="PlasmoDB:PfGB4_090040600"/>
<dbReference type="EMBL" id="X95373">
    <property type="protein sequence ID" value="CAA64660.1"/>
    <property type="molecule type" value="Genomic_DNA"/>
</dbReference>
<dbReference type="VEuPathDB" id="PlasmoDB:PfNF135_090039200"/>
<gene>
    <name evidence="1" type="primary">ORF</name>
</gene>
<dbReference type="VEuPathDB" id="PlasmoDB:PfSD01_090040600"/>
<dbReference type="VEuPathDB" id="PlasmoDB:PfML01_090040200"/>
<dbReference type="VEuPathDB" id="PlasmoDB:PfKH02_090040400"/>
<evidence type="ECO:0000313" key="1">
    <source>
        <dbReference type="EMBL" id="CAA64660.1"/>
    </source>
</evidence>